<dbReference type="Gene3D" id="3.40.50.150">
    <property type="entry name" value="Vaccinia Virus protein VP39"/>
    <property type="match status" value="1"/>
</dbReference>
<reference evidence="1 2" key="1">
    <citation type="journal article" date="2018" name="Genome Biol. Evol.">
        <title>Multiple Roots of Fruiting Body Formation in Amoebozoa.</title>
        <authorList>
            <person name="Hillmann F."/>
            <person name="Forbes G."/>
            <person name="Novohradska S."/>
            <person name="Ferling I."/>
            <person name="Riege K."/>
            <person name="Groth M."/>
            <person name="Westermann M."/>
            <person name="Marz M."/>
            <person name="Spaller T."/>
            <person name="Winckler T."/>
            <person name="Schaap P."/>
            <person name="Glockner G."/>
        </authorList>
    </citation>
    <scope>NUCLEOTIDE SEQUENCE [LARGE SCALE GENOMIC DNA]</scope>
    <source>
        <strain evidence="1 2">Jena</strain>
    </source>
</reference>
<evidence type="ECO:0000313" key="2">
    <source>
        <dbReference type="Proteomes" id="UP000241769"/>
    </source>
</evidence>
<accession>A0A2P6NUX7</accession>
<name>A0A2P6NUX7_9EUKA</name>
<evidence type="ECO:0000313" key="1">
    <source>
        <dbReference type="EMBL" id="PRP87759.1"/>
    </source>
</evidence>
<dbReference type="InParanoid" id="A0A2P6NUX7"/>
<gene>
    <name evidence="1" type="ORF">PROFUN_02459</name>
</gene>
<dbReference type="Proteomes" id="UP000241769">
    <property type="component" value="Unassembled WGS sequence"/>
</dbReference>
<dbReference type="OrthoDB" id="8300214at2759"/>
<dbReference type="EMBL" id="MDYQ01000018">
    <property type="protein sequence ID" value="PRP87759.1"/>
    <property type="molecule type" value="Genomic_DNA"/>
</dbReference>
<protein>
    <submittedName>
        <fullName evidence="1">Uncharacterized protein</fullName>
    </submittedName>
</protein>
<keyword evidence="2" id="KW-1185">Reference proteome</keyword>
<comment type="caution">
    <text evidence="1">The sequence shown here is derived from an EMBL/GenBank/DDBJ whole genome shotgun (WGS) entry which is preliminary data.</text>
</comment>
<sequence length="110" mass="12190">MEVVRVVGKVLLVASQPLTLVHSIMVIAPWITYDSWSSTELPKRSSLGSVITFHQADPIEFLQLHTKNYDAAILVHCIRYFSSPEGVVMALHDATQAAVESKRGGKQSER</sequence>
<dbReference type="InterPro" id="IPR029063">
    <property type="entry name" value="SAM-dependent_MTases_sf"/>
</dbReference>
<dbReference type="AlphaFoldDB" id="A0A2P6NUX7"/>
<organism evidence="1 2">
    <name type="scientific">Planoprotostelium fungivorum</name>
    <dbReference type="NCBI Taxonomy" id="1890364"/>
    <lineage>
        <taxon>Eukaryota</taxon>
        <taxon>Amoebozoa</taxon>
        <taxon>Evosea</taxon>
        <taxon>Variosea</taxon>
        <taxon>Cavosteliida</taxon>
        <taxon>Cavosteliaceae</taxon>
        <taxon>Planoprotostelium</taxon>
    </lineage>
</organism>
<proteinExistence type="predicted"/>